<accession>A0A9P3BJ20</accession>
<proteinExistence type="predicted"/>
<keyword evidence="1" id="KW-0648">Protein biosynthesis</keyword>
<dbReference type="AlphaFoldDB" id="A0A9P3BJ20"/>
<keyword evidence="1" id="KW-0396">Initiation factor</keyword>
<organism evidence="1 2">
    <name type="scientific">Aspergillus pseudoviridinutans</name>
    <dbReference type="NCBI Taxonomy" id="1517512"/>
    <lineage>
        <taxon>Eukaryota</taxon>
        <taxon>Fungi</taxon>
        <taxon>Dikarya</taxon>
        <taxon>Ascomycota</taxon>
        <taxon>Pezizomycotina</taxon>
        <taxon>Eurotiomycetes</taxon>
        <taxon>Eurotiomycetidae</taxon>
        <taxon>Eurotiales</taxon>
        <taxon>Aspergillaceae</taxon>
        <taxon>Aspergillus</taxon>
        <taxon>Aspergillus subgen. Fumigati</taxon>
    </lineage>
</organism>
<dbReference type="EMBL" id="BHVY01000009">
    <property type="protein sequence ID" value="GIJ92207.1"/>
    <property type="molecule type" value="Genomic_DNA"/>
</dbReference>
<name>A0A9P3BJ20_9EURO</name>
<dbReference type="GO" id="GO:0003743">
    <property type="term" value="F:translation initiation factor activity"/>
    <property type="evidence" value="ECO:0007669"/>
    <property type="project" value="UniProtKB-KW"/>
</dbReference>
<comment type="caution">
    <text evidence="1">The sequence shown here is derived from an EMBL/GenBank/DDBJ whole genome shotgun (WGS) entry which is preliminary data.</text>
</comment>
<dbReference type="GeneID" id="67009793"/>
<evidence type="ECO:0000313" key="1">
    <source>
        <dbReference type="EMBL" id="GIJ92207.1"/>
    </source>
</evidence>
<dbReference type="RefSeq" id="XP_043162953.1">
    <property type="nucleotide sequence ID" value="XM_043307018.1"/>
</dbReference>
<gene>
    <name evidence="1" type="ORF">Asppvi_011184</name>
</gene>
<keyword evidence="2" id="KW-1185">Reference proteome</keyword>
<reference evidence="1 2" key="1">
    <citation type="submission" date="2018-10" db="EMBL/GenBank/DDBJ databases">
        <title>Pan-genome distribution and transcriptional activeness of fungal secondary metabolism genes in Aspergillus section Fumigati.</title>
        <authorList>
            <person name="Takahashi H."/>
            <person name="Umemura M."/>
            <person name="Ninomiya A."/>
            <person name="Kusuya Y."/>
            <person name="Urayama S."/>
            <person name="Shimizu M."/>
            <person name="Watanabe A."/>
            <person name="Kamei K."/>
            <person name="Yaguchi T."/>
            <person name="Hagiwara D."/>
        </authorList>
    </citation>
    <scope>NUCLEOTIDE SEQUENCE [LARGE SCALE GENOMIC DNA]</scope>
    <source>
        <strain evidence="1 2">IFM 55266</strain>
    </source>
</reference>
<evidence type="ECO:0000313" key="2">
    <source>
        <dbReference type="Proteomes" id="UP001043456"/>
    </source>
</evidence>
<dbReference type="Proteomes" id="UP001043456">
    <property type="component" value="Unassembled WGS sequence"/>
</dbReference>
<sequence>MVLSVVEIPAKSKSPTLNGKDGYVRFKRSRRLEHKEDVACAIKKGSHVNTNSTNIVPDRPDWKWDGMTPRIGLGTIFVDESLLDGTCELWAPSLTEKLGNL</sequence>
<protein>
    <submittedName>
        <fullName evidence="1">Translation initiation factor eIF-2B subunit epsilon</fullName>
    </submittedName>
</protein>